<organism evidence="1 2">
    <name type="scientific">Flavisolibacter ginsengisoli DSM 18119</name>
    <dbReference type="NCBI Taxonomy" id="1121884"/>
    <lineage>
        <taxon>Bacteria</taxon>
        <taxon>Pseudomonadati</taxon>
        <taxon>Bacteroidota</taxon>
        <taxon>Chitinophagia</taxon>
        <taxon>Chitinophagales</taxon>
        <taxon>Chitinophagaceae</taxon>
        <taxon>Flavisolibacter</taxon>
    </lineage>
</organism>
<dbReference type="AlphaFoldDB" id="A0A1M5F735"/>
<accession>A0A1M5F735</accession>
<dbReference type="OrthoDB" id="1467107at2"/>
<proteinExistence type="predicted"/>
<keyword evidence="2" id="KW-1185">Reference proteome</keyword>
<sequence length="219" mass="24352">MKHYSLVLVALLVIVTLPLMAQKRLSEGTISYDIVINTGTDKPQGADFLDGATSAVYIKGPKTRTEMVSPLGTQSTIIDGTKNTIVILKEYGEQKYLINLKPEDWKDANKKYEDVSFTYDNSASKTILGYKASKAIGKLKDGTTFTVWYTTDLLPENKDFQYANKDLPGLALEYETNMGNLKVTYTVSKISFSPVPAAKFDIPKSGYRMLTYNESKKGL</sequence>
<reference evidence="1 2" key="1">
    <citation type="submission" date="2016-11" db="EMBL/GenBank/DDBJ databases">
        <authorList>
            <person name="Jaros S."/>
            <person name="Januszkiewicz K."/>
            <person name="Wedrychowicz H."/>
        </authorList>
    </citation>
    <scope>NUCLEOTIDE SEQUENCE [LARGE SCALE GENOMIC DNA]</scope>
    <source>
        <strain evidence="1 2">DSM 18119</strain>
    </source>
</reference>
<dbReference type="STRING" id="1121884.SAMN02745131_03739"/>
<evidence type="ECO:0000313" key="2">
    <source>
        <dbReference type="Proteomes" id="UP000184048"/>
    </source>
</evidence>
<protein>
    <submittedName>
        <fullName evidence="1">GLPGLI family protein</fullName>
    </submittedName>
</protein>
<evidence type="ECO:0000313" key="1">
    <source>
        <dbReference type="EMBL" id="SHF86861.1"/>
    </source>
</evidence>
<dbReference type="Proteomes" id="UP000184048">
    <property type="component" value="Unassembled WGS sequence"/>
</dbReference>
<gene>
    <name evidence="1" type="ORF">SAMN02745131_03739</name>
</gene>
<dbReference type="EMBL" id="FQUU01000021">
    <property type="protein sequence ID" value="SHF86861.1"/>
    <property type="molecule type" value="Genomic_DNA"/>
</dbReference>
<dbReference type="RefSeq" id="WP_072836860.1">
    <property type="nucleotide sequence ID" value="NZ_FQUU01000021.1"/>
</dbReference>
<name>A0A1M5F735_9BACT</name>